<feature type="binding site" evidence="9">
    <location>
        <position position="244"/>
    </location>
    <ligand>
        <name>K(+)</name>
        <dbReference type="ChEBI" id="CHEBI:29103"/>
    </ligand>
</feature>
<organism evidence="12 13">
    <name type="scientific">Paenibacillus cremeus</name>
    <dbReference type="NCBI Taxonomy" id="2163881"/>
    <lineage>
        <taxon>Bacteria</taxon>
        <taxon>Bacillati</taxon>
        <taxon>Bacillota</taxon>
        <taxon>Bacilli</taxon>
        <taxon>Bacillales</taxon>
        <taxon>Paenibacillaceae</taxon>
        <taxon>Paenibacillus</taxon>
    </lineage>
</organism>
<feature type="binding site" evidence="9">
    <location>
        <begin position="39"/>
        <end position="43"/>
    </location>
    <ligand>
        <name>substrate</name>
    </ligand>
</feature>
<protein>
    <recommendedName>
        <fullName evidence="9 10">Ribokinase</fullName>
        <shortName evidence="9">RK</shortName>
        <ecNumber evidence="9 10">2.7.1.15</ecNumber>
    </recommendedName>
</protein>
<dbReference type="NCBIfam" id="TIGR02152">
    <property type="entry name" value="D_ribokin_bact"/>
    <property type="match status" value="1"/>
</dbReference>
<feature type="binding site" evidence="9">
    <location>
        <begin position="11"/>
        <end position="13"/>
    </location>
    <ligand>
        <name>substrate</name>
    </ligand>
</feature>
<dbReference type="InterPro" id="IPR002139">
    <property type="entry name" value="Ribo/fructo_kinase"/>
</dbReference>
<feature type="binding site" evidence="9">
    <location>
        <position position="181"/>
    </location>
    <ligand>
        <name>ATP</name>
        <dbReference type="ChEBI" id="CHEBI:30616"/>
    </ligand>
</feature>
<dbReference type="GO" id="GO:0004747">
    <property type="term" value="F:ribokinase activity"/>
    <property type="evidence" value="ECO:0007669"/>
    <property type="project" value="UniProtKB-UniRule"/>
</dbReference>
<feature type="binding site" evidence="9">
    <location>
        <position position="289"/>
    </location>
    <ligand>
        <name>K(+)</name>
        <dbReference type="ChEBI" id="CHEBI:29103"/>
    </ligand>
</feature>
<dbReference type="RefSeq" id="WP_144851024.1">
    <property type="nucleotide sequence ID" value="NZ_VNJI01000031.1"/>
</dbReference>
<dbReference type="GO" id="GO:0005829">
    <property type="term" value="C:cytosol"/>
    <property type="evidence" value="ECO:0007669"/>
    <property type="project" value="TreeGrafter"/>
</dbReference>
<evidence type="ECO:0000256" key="1">
    <source>
        <dbReference type="ARBA" id="ARBA00022679"/>
    </source>
</evidence>
<keyword evidence="6 9" id="KW-0460">Magnesium</keyword>
<feature type="binding site" evidence="9">
    <location>
        <position position="250"/>
    </location>
    <ligand>
        <name>substrate</name>
    </ligand>
</feature>
<comment type="subcellular location">
    <subcellularLocation>
        <location evidence="9">Cytoplasm</location>
    </subcellularLocation>
</comment>
<feature type="binding site" evidence="9">
    <location>
        <begin position="217"/>
        <end position="222"/>
    </location>
    <ligand>
        <name>ATP</name>
        <dbReference type="ChEBI" id="CHEBI:30616"/>
    </ligand>
</feature>
<sequence>MSQIVVVGSINVDIVSRVADYPVPGQTIHSQSTAYYYGGKGANQAVAAARAEGAVAMVGAVGTDPFGAEIKGALQQQGIDTSAISVREGATGMAYILVNDAGQNQIVLTLGANGTVTQEDFSQASMETAKVIILQNEIPWGTNVSVMQWARAEGIHVLLNPAPAIKISAEVMPLIGTLVLNELEAQYVTGRSVGSKEDAVLAARDCIDAGAQEVIVTLGEHGSVHMDREGSGTFTPSYAVKAVDTTSAGDTFIGYYAAGICSGKPVAEALKLASAAAALSVTRSGAQASIPTLEEVEQFMNSK</sequence>
<dbReference type="SUPFAM" id="SSF53613">
    <property type="entry name" value="Ribokinase-like"/>
    <property type="match status" value="1"/>
</dbReference>
<comment type="activity regulation">
    <text evidence="9">Activated by a monovalent cation that binds near, but not in, the active site. The most likely occupant of the site in vivo is potassium. Ion binding induces a conformational change that may alter substrate affinity.</text>
</comment>
<dbReference type="GO" id="GO:0019303">
    <property type="term" value="P:D-ribose catabolic process"/>
    <property type="evidence" value="ECO:0007669"/>
    <property type="project" value="UniProtKB-UniRule"/>
</dbReference>
<dbReference type="Gene3D" id="3.40.1190.20">
    <property type="match status" value="1"/>
</dbReference>
<comment type="function">
    <text evidence="9">Catalyzes the phosphorylation of ribose at O-5 in a reaction requiring ATP and magnesium. The resulting D-ribose-5-phosphate can then be used either for sythesis of nucleotides, histidine, and tryptophan, or as a component of the pentose phosphate pathway.</text>
</comment>
<gene>
    <name evidence="9 12" type="primary">rbsK</name>
    <name evidence="12" type="ORF">FPZ49_22115</name>
</gene>
<dbReference type="InterPro" id="IPR011611">
    <property type="entry name" value="PfkB_dom"/>
</dbReference>
<dbReference type="Pfam" id="PF00294">
    <property type="entry name" value="PfkB"/>
    <property type="match status" value="1"/>
</dbReference>
<evidence type="ECO:0000256" key="3">
    <source>
        <dbReference type="ARBA" id="ARBA00022741"/>
    </source>
</evidence>
<comment type="cofactor">
    <cofactor evidence="9">
        <name>Mg(2+)</name>
        <dbReference type="ChEBI" id="CHEBI:18420"/>
    </cofactor>
    <text evidence="9">Requires a divalent cation, most likely magnesium in vivo, as an electrophilic catalyst to aid phosphoryl group transfer. It is the chelate of the metal and the nucleotide that is the actual substrate.</text>
</comment>
<dbReference type="AlphaFoldDB" id="A0A559K6Z7"/>
<evidence type="ECO:0000256" key="4">
    <source>
        <dbReference type="ARBA" id="ARBA00022777"/>
    </source>
</evidence>
<dbReference type="InterPro" id="IPR011877">
    <property type="entry name" value="Ribokinase"/>
</dbReference>
<dbReference type="HAMAP" id="MF_01987">
    <property type="entry name" value="Ribokinase"/>
    <property type="match status" value="1"/>
</dbReference>
<keyword evidence="9" id="KW-0963">Cytoplasm</keyword>
<dbReference type="PRINTS" id="PR00990">
    <property type="entry name" value="RIBOKINASE"/>
</dbReference>
<keyword evidence="1 9" id="KW-0808">Transferase</keyword>
<evidence type="ECO:0000256" key="8">
    <source>
        <dbReference type="ARBA" id="ARBA00023277"/>
    </source>
</evidence>
<dbReference type="GO" id="GO:0005524">
    <property type="term" value="F:ATP binding"/>
    <property type="evidence" value="ECO:0007669"/>
    <property type="project" value="UniProtKB-UniRule"/>
</dbReference>
<comment type="pathway">
    <text evidence="9">Carbohydrate metabolism; D-ribose degradation; D-ribose 5-phosphate from beta-D-ribopyranose: step 2/2.</text>
</comment>
<dbReference type="PANTHER" id="PTHR10584:SF166">
    <property type="entry name" value="RIBOKINASE"/>
    <property type="match status" value="1"/>
</dbReference>
<keyword evidence="2 9" id="KW-0479">Metal-binding</keyword>
<evidence type="ECO:0000256" key="2">
    <source>
        <dbReference type="ARBA" id="ARBA00022723"/>
    </source>
</evidence>
<feature type="binding site" evidence="9">
    <location>
        <position position="137"/>
    </location>
    <ligand>
        <name>substrate</name>
    </ligand>
</feature>
<feature type="binding site" evidence="9">
    <location>
        <position position="280"/>
    </location>
    <ligand>
        <name>K(+)</name>
        <dbReference type="ChEBI" id="CHEBI:29103"/>
    </ligand>
</feature>
<accession>A0A559K6Z7</accession>
<dbReference type="InterPro" id="IPR029056">
    <property type="entry name" value="Ribokinase-like"/>
</dbReference>
<dbReference type="PANTHER" id="PTHR10584">
    <property type="entry name" value="SUGAR KINASE"/>
    <property type="match status" value="1"/>
</dbReference>
<evidence type="ECO:0000259" key="11">
    <source>
        <dbReference type="Pfam" id="PF00294"/>
    </source>
</evidence>
<dbReference type="Proteomes" id="UP000317036">
    <property type="component" value="Unassembled WGS sequence"/>
</dbReference>
<reference evidence="12 13" key="1">
    <citation type="submission" date="2019-07" db="EMBL/GenBank/DDBJ databases">
        <authorList>
            <person name="Kim J."/>
        </authorList>
    </citation>
    <scope>NUCLEOTIDE SEQUENCE [LARGE SCALE GENOMIC DNA]</scope>
    <source>
        <strain evidence="12 13">JC52</strain>
    </source>
</reference>
<dbReference type="CDD" id="cd01174">
    <property type="entry name" value="ribokinase"/>
    <property type="match status" value="1"/>
</dbReference>
<dbReference type="UniPathway" id="UPA00916">
    <property type="reaction ID" value="UER00889"/>
</dbReference>
<comment type="catalytic activity">
    <reaction evidence="9">
        <text>D-ribose + ATP = D-ribose 5-phosphate + ADP + H(+)</text>
        <dbReference type="Rhea" id="RHEA:13697"/>
        <dbReference type="ChEBI" id="CHEBI:15378"/>
        <dbReference type="ChEBI" id="CHEBI:30616"/>
        <dbReference type="ChEBI" id="CHEBI:47013"/>
        <dbReference type="ChEBI" id="CHEBI:78346"/>
        <dbReference type="ChEBI" id="CHEBI:456216"/>
        <dbReference type="EC" id="2.7.1.15"/>
    </reaction>
</comment>
<dbReference type="EMBL" id="VNJI01000031">
    <property type="protein sequence ID" value="TVY07853.1"/>
    <property type="molecule type" value="Genomic_DNA"/>
</dbReference>
<keyword evidence="4 9" id="KW-0418">Kinase</keyword>
<evidence type="ECO:0000313" key="12">
    <source>
        <dbReference type="EMBL" id="TVY07853.1"/>
    </source>
</evidence>
<dbReference type="OrthoDB" id="9775849at2"/>
<keyword evidence="13" id="KW-1185">Reference proteome</keyword>
<proteinExistence type="inferred from homology"/>
<feature type="domain" description="Carbohydrate kinase PfkB" evidence="11">
    <location>
        <begin position="1"/>
        <end position="292"/>
    </location>
</feature>
<evidence type="ECO:0000256" key="6">
    <source>
        <dbReference type="ARBA" id="ARBA00022842"/>
    </source>
</evidence>
<comment type="similarity">
    <text evidence="9">Belongs to the carbohydrate kinase PfkB family. Ribokinase subfamily.</text>
</comment>
<keyword evidence="8 9" id="KW-0119">Carbohydrate metabolism</keyword>
<evidence type="ECO:0000256" key="7">
    <source>
        <dbReference type="ARBA" id="ARBA00022958"/>
    </source>
</evidence>
<keyword evidence="7 9" id="KW-0630">Potassium</keyword>
<dbReference type="GO" id="GO:0046872">
    <property type="term" value="F:metal ion binding"/>
    <property type="evidence" value="ECO:0007669"/>
    <property type="project" value="UniProtKB-KW"/>
</dbReference>
<evidence type="ECO:0000256" key="5">
    <source>
        <dbReference type="ARBA" id="ARBA00022840"/>
    </source>
</evidence>
<evidence type="ECO:0000256" key="9">
    <source>
        <dbReference type="HAMAP-Rule" id="MF_01987"/>
    </source>
</evidence>
<name>A0A559K6Z7_9BACL</name>
<comment type="caution">
    <text evidence="12">The sequence shown here is derived from an EMBL/GenBank/DDBJ whole genome shotgun (WGS) entry which is preliminary data.</text>
</comment>
<feature type="binding site" evidence="9">
    <location>
        <position position="285"/>
    </location>
    <ligand>
        <name>K(+)</name>
        <dbReference type="ChEBI" id="CHEBI:29103"/>
    </ligand>
</feature>
<feature type="binding site" evidence="9">
    <location>
        <begin position="249"/>
        <end position="250"/>
    </location>
    <ligand>
        <name>ATP</name>
        <dbReference type="ChEBI" id="CHEBI:30616"/>
    </ligand>
</feature>
<keyword evidence="3 9" id="KW-0547">Nucleotide-binding</keyword>
<feature type="binding site" evidence="9">
    <location>
        <position position="283"/>
    </location>
    <ligand>
        <name>K(+)</name>
        <dbReference type="ChEBI" id="CHEBI:29103"/>
    </ligand>
</feature>
<keyword evidence="5 9" id="KW-0067">ATP-binding</keyword>
<dbReference type="EC" id="2.7.1.15" evidence="9 10"/>
<evidence type="ECO:0000256" key="10">
    <source>
        <dbReference type="NCBIfam" id="TIGR02152"/>
    </source>
</evidence>
<evidence type="ECO:0000313" key="13">
    <source>
        <dbReference type="Proteomes" id="UP000317036"/>
    </source>
</evidence>
<feature type="active site" description="Proton acceptor" evidence="9">
    <location>
        <position position="250"/>
    </location>
</feature>
<feature type="binding site" evidence="9">
    <location>
        <position position="246"/>
    </location>
    <ligand>
        <name>K(+)</name>
        <dbReference type="ChEBI" id="CHEBI:29103"/>
    </ligand>
</feature>
<comment type="caution">
    <text evidence="9">Lacks conserved residue(s) required for the propagation of feature annotation.</text>
</comment>
<comment type="subunit">
    <text evidence="9">Homodimer.</text>
</comment>